<dbReference type="EMBL" id="QTQX01000010">
    <property type="protein sequence ID" value="RQT28044.1"/>
    <property type="molecule type" value="Genomic_DNA"/>
</dbReference>
<sequence length="70" mass="7470">MRGDPRCGCPAAVHADRVRAPGGTAVGPSAARRRWLARTTNGASRKVRRIVNRAGKRKPTVWHGAGSGRL</sequence>
<evidence type="ECO:0000313" key="1">
    <source>
        <dbReference type="EMBL" id="RQT28044.1"/>
    </source>
</evidence>
<proteinExistence type="predicted"/>
<comment type="caution">
    <text evidence="1">The sequence shown here is derived from an EMBL/GenBank/DDBJ whole genome shotgun (WGS) entry which is preliminary data.</text>
</comment>
<accession>A0A3N8NRN5</accession>
<organism evidence="1 2">
    <name type="scientific">Burkholderia contaminans</name>
    <dbReference type="NCBI Taxonomy" id="488447"/>
    <lineage>
        <taxon>Bacteria</taxon>
        <taxon>Pseudomonadati</taxon>
        <taxon>Pseudomonadota</taxon>
        <taxon>Betaproteobacteria</taxon>
        <taxon>Burkholderiales</taxon>
        <taxon>Burkholderiaceae</taxon>
        <taxon>Burkholderia</taxon>
        <taxon>Burkholderia cepacia complex</taxon>
    </lineage>
</organism>
<dbReference type="Proteomes" id="UP000269271">
    <property type="component" value="Unassembled WGS sequence"/>
</dbReference>
<gene>
    <name evidence="1" type="ORF">DF037_16795</name>
</gene>
<reference evidence="1 2" key="1">
    <citation type="submission" date="2018-08" db="EMBL/GenBank/DDBJ databases">
        <title>Comparative analysis of Burkholderia isolates from Puerto Rico.</title>
        <authorList>
            <person name="Hall C."/>
            <person name="Sahl J."/>
            <person name="Wagner D."/>
        </authorList>
    </citation>
    <scope>NUCLEOTIDE SEQUENCE [LARGE SCALE GENOMIC DNA]</scope>
    <source>
        <strain evidence="1 2">Bp9001</strain>
    </source>
</reference>
<protein>
    <submittedName>
        <fullName evidence="1">Uncharacterized protein</fullName>
    </submittedName>
</protein>
<dbReference type="AlphaFoldDB" id="A0A3N8NRN5"/>
<evidence type="ECO:0000313" key="2">
    <source>
        <dbReference type="Proteomes" id="UP000269271"/>
    </source>
</evidence>
<name>A0A3N8NRN5_9BURK</name>